<dbReference type="KEGG" id="bcou:IC761_07410"/>
<dbReference type="Proteomes" id="UP000594621">
    <property type="component" value="Chromosome"/>
</dbReference>
<dbReference type="AlphaFoldDB" id="A0A7S9H0X9"/>
<organism evidence="1 2">
    <name type="scientific">Bradyrhizobium commune</name>
    <dbReference type="NCBI Taxonomy" id="83627"/>
    <lineage>
        <taxon>Bacteria</taxon>
        <taxon>Pseudomonadati</taxon>
        <taxon>Pseudomonadota</taxon>
        <taxon>Alphaproteobacteria</taxon>
        <taxon>Hyphomicrobiales</taxon>
        <taxon>Nitrobacteraceae</taxon>
        <taxon>Bradyrhizobium</taxon>
    </lineage>
</organism>
<dbReference type="EMBL" id="CP061379">
    <property type="protein sequence ID" value="QPF93089.1"/>
    <property type="molecule type" value="Genomic_DNA"/>
</dbReference>
<accession>A0A7S9H0X9</accession>
<dbReference type="RefSeq" id="WP_195802608.1">
    <property type="nucleotide sequence ID" value="NZ_CP061379.1"/>
</dbReference>
<sequence length="49" mass="5097">MRAAAAVPSLSSIAIYFLSAGSNKKYDAKAHKMAEWGGAKLWISNGAGV</sequence>
<name>A0A7S9H0X9_9BRAD</name>
<proteinExistence type="predicted"/>
<evidence type="ECO:0000313" key="2">
    <source>
        <dbReference type="Proteomes" id="UP000594621"/>
    </source>
</evidence>
<evidence type="ECO:0000313" key="1">
    <source>
        <dbReference type="EMBL" id="QPF93089.1"/>
    </source>
</evidence>
<protein>
    <submittedName>
        <fullName evidence="1">Uncharacterized protein</fullName>
    </submittedName>
</protein>
<gene>
    <name evidence="1" type="ORF">IC761_07410</name>
</gene>
<reference evidence="1 2" key="1">
    <citation type="submission" date="2020-09" db="EMBL/GenBank/DDBJ databases">
        <title>Complete genomes of bradyrhizobia occurring on native shrubby legumes in Australia.</title>
        <authorList>
            <person name="Lafay B."/>
        </authorList>
    </citation>
    <scope>NUCLEOTIDE SEQUENCE [LARGE SCALE GENOMIC DNA]</scope>
    <source>
        <strain evidence="1 2">BDV5040</strain>
    </source>
</reference>
<keyword evidence="2" id="KW-1185">Reference proteome</keyword>